<comment type="caution">
    <text evidence="5">The sequence shown here is derived from an EMBL/GenBank/DDBJ whole genome shotgun (WGS) entry which is preliminary data.</text>
</comment>
<dbReference type="InterPro" id="IPR050706">
    <property type="entry name" value="Cyclic-di-GMP_PDE-like"/>
</dbReference>
<keyword evidence="1" id="KW-0472">Membrane</keyword>
<dbReference type="Gene3D" id="6.10.340.10">
    <property type="match status" value="1"/>
</dbReference>
<dbReference type="InterPro" id="IPR035919">
    <property type="entry name" value="EAL_sf"/>
</dbReference>
<dbReference type="InterPro" id="IPR001633">
    <property type="entry name" value="EAL_dom"/>
</dbReference>
<proteinExistence type="predicted"/>
<evidence type="ECO:0000259" key="2">
    <source>
        <dbReference type="PROSITE" id="PS50883"/>
    </source>
</evidence>
<dbReference type="GO" id="GO:0016020">
    <property type="term" value="C:membrane"/>
    <property type="evidence" value="ECO:0007669"/>
    <property type="project" value="InterPro"/>
</dbReference>
<feature type="domain" description="HAMP" evidence="3">
    <location>
        <begin position="172"/>
        <end position="224"/>
    </location>
</feature>
<dbReference type="eggNOG" id="COG5001">
    <property type="taxonomic scope" value="Bacteria"/>
</dbReference>
<sequence>MTLRRQLTFIIATLFVLLFIGTFAINVHNTRAYLNDQLNSISQDMATSLGLTLSPYMAENDMVVIESHVNALYDSGYYREIVISDIDGKPLIERISSHPVEKVPNWFINMFPLQTPQGESLIMSGWTQAGSVKVSAHPEFAYIRLWSTCVQSFYLFLIGFAVLFGLVMIVLHYVLRPLKAVQKQAEAISNKEYVIQAQIPWTRELRDVVTAMNLMSSKIKELFNQQEETLERIRNEAYTDTTTGLPNRTYFTMRLQQMIESGSRFELGALFFIEISHLAEINKKSGHMAGDTLLKSVAQLIRQQVTRFSVNEVLTARLSGTTFAVAISGMTEKQAEAFALAFAREMASLHGKGLTPFSEVGHIGFAFHWNQSLSELLSEADMALRAAQIKGPNTTHYHQNHLISEFDTLTATQWIALLNRVIEEKRFTLLVQAVMNPDDPPSVKHHEVLLRIANDENKLIPASLFIPMIHHYGLTKALDKMIVATVLDLLDRPENKMKKIAVNLMPASVSDPEFVNWLSSELARKPALAKRILFELDDYGIAQNLHAAQTFQQAVSSSGAGIGIDHFGRNVTTLSSIGKLTPVYLKIDGSFIRLIDKNRDNQRFVEILVNMAHAQDICVIAESIENEKEMELVKNLHVDGLQGYALHRPEIWMSNIPEDRNNS</sequence>
<gene>
    <name evidence="5" type="ORF">OFAG_00062</name>
</gene>
<dbReference type="GO" id="GO:0007165">
    <property type="term" value="P:signal transduction"/>
    <property type="evidence" value="ECO:0007669"/>
    <property type="project" value="InterPro"/>
</dbReference>
<accession>C3X6Z6</accession>
<dbReference type="Gene3D" id="6.20.270.20">
    <property type="entry name" value="LapD/MoxY periplasmic domain"/>
    <property type="match status" value="1"/>
</dbReference>
<name>C3X6Z6_9BURK</name>
<dbReference type="InterPro" id="IPR032244">
    <property type="entry name" value="LapD_MoxY_N"/>
</dbReference>
<dbReference type="SUPFAM" id="SSF141868">
    <property type="entry name" value="EAL domain-like"/>
    <property type="match status" value="1"/>
</dbReference>
<evidence type="ECO:0000313" key="5">
    <source>
        <dbReference type="EMBL" id="EEO26909.1"/>
    </source>
</evidence>
<dbReference type="Pfam" id="PF00563">
    <property type="entry name" value="EAL"/>
    <property type="match status" value="1"/>
</dbReference>
<evidence type="ECO:0000259" key="3">
    <source>
        <dbReference type="PROSITE" id="PS50885"/>
    </source>
</evidence>
<dbReference type="PANTHER" id="PTHR33121">
    <property type="entry name" value="CYCLIC DI-GMP PHOSPHODIESTERASE PDEF"/>
    <property type="match status" value="1"/>
</dbReference>
<feature type="domain" description="GGDEF" evidence="4">
    <location>
        <begin position="266"/>
        <end position="400"/>
    </location>
</feature>
<dbReference type="Gene3D" id="3.20.20.450">
    <property type="entry name" value="EAL domain"/>
    <property type="match status" value="1"/>
</dbReference>
<dbReference type="GO" id="GO:0071111">
    <property type="term" value="F:cyclic-guanylate-specific phosphodiesterase activity"/>
    <property type="evidence" value="ECO:0007669"/>
    <property type="project" value="InterPro"/>
</dbReference>
<dbReference type="PROSITE" id="PS50887">
    <property type="entry name" value="GGDEF"/>
    <property type="match status" value="1"/>
</dbReference>
<feature type="transmembrane region" description="Helical" evidence="1">
    <location>
        <begin position="153"/>
        <end position="175"/>
    </location>
</feature>
<feature type="domain" description="EAL" evidence="2">
    <location>
        <begin position="411"/>
        <end position="663"/>
    </location>
</feature>
<dbReference type="NCBIfam" id="TIGR00254">
    <property type="entry name" value="GGDEF"/>
    <property type="match status" value="1"/>
</dbReference>
<dbReference type="SMART" id="SM00267">
    <property type="entry name" value="GGDEF"/>
    <property type="match status" value="1"/>
</dbReference>
<keyword evidence="1" id="KW-0812">Transmembrane</keyword>
<dbReference type="SMART" id="SM00052">
    <property type="entry name" value="EAL"/>
    <property type="match status" value="1"/>
</dbReference>
<dbReference type="SUPFAM" id="SSF55073">
    <property type="entry name" value="Nucleotide cyclase"/>
    <property type="match status" value="1"/>
</dbReference>
<dbReference type="RefSeq" id="WP_005875619.1">
    <property type="nucleotide sequence ID" value="NZ_CABMNL010000001.1"/>
</dbReference>
<dbReference type="Gene3D" id="3.30.110.200">
    <property type="match status" value="1"/>
</dbReference>
<keyword evidence="1" id="KW-1133">Transmembrane helix</keyword>
<dbReference type="CDD" id="cd01949">
    <property type="entry name" value="GGDEF"/>
    <property type="match status" value="1"/>
</dbReference>
<dbReference type="HOGENOM" id="CLU_000445_109_1_4"/>
<dbReference type="InterPro" id="IPR003660">
    <property type="entry name" value="HAMP_dom"/>
</dbReference>
<dbReference type="PROSITE" id="PS50883">
    <property type="entry name" value="EAL"/>
    <property type="match status" value="1"/>
</dbReference>
<dbReference type="PANTHER" id="PTHR33121:SF79">
    <property type="entry name" value="CYCLIC DI-GMP PHOSPHODIESTERASE PDED-RELATED"/>
    <property type="match status" value="1"/>
</dbReference>
<dbReference type="InterPro" id="IPR029787">
    <property type="entry name" value="Nucleotide_cyclase"/>
</dbReference>
<protein>
    <submittedName>
        <fullName evidence="5">Diguanylate cyclase (GGDEF) domain-containing protein</fullName>
    </submittedName>
</protein>
<dbReference type="EMBL" id="ACDP02000029">
    <property type="protein sequence ID" value="EEO26909.1"/>
    <property type="molecule type" value="Genomic_DNA"/>
</dbReference>
<evidence type="ECO:0000313" key="6">
    <source>
        <dbReference type="Proteomes" id="UP000003973"/>
    </source>
</evidence>
<dbReference type="AlphaFoldDB" id="C3X6Z6"/>
<dbReference type="Proteomes" id="UP000003973">
    <property type="component" value="Unassembled WGS sequence"/>
</dbReference>
<dbReference type="Pfam" id="PF16448">
    <property type="entry name" value="LapD_MoxY_N"/>
    <property type="match status" value="1"/>
</dbReference>
<dbReference type="Pfam" id="PF00990">
    <property type="entry name" value="GGDEF"/>
    <property type="match status" value="1"/>
</dbReference>
<dbReference type="InterPro" id="IPR043128">
    <property type="entry name" value="Rev_trsase/Diguanyl_cyclase"/>
</dbReference>
<organism evidence="5 6">
    <name type="scientific">Oxalobacter paraformigenes</name>
    <dbReference type="NCBI Taxonomy" id="556268"/>
    <lineage>
        <taxon>Bacteria</taxon>
        <taxon>Pseudomonadati</taxon>
        <taxon>Pseudomonadota</taxon>
        <taxon>Betaproteobacteria</taxon>
        <taxon>Burkholderiales</taxon>
        <taxon>Oxalobacteraceae</taxon>
        <taxon>Oxalobacter</taxon>
    </lineage>
</organism>
<dbReference type="InterPro" id="IPR000160">
    <property type="entry name" value="GGDEF_dom"/>
</dbReference>
<dbReference type="PROSITE" id="PS50885">
    <property type="entry name" value="HAMP"/>
    <property type="match status" value="1"/>
</dbReference>
<dbReference type="InterPro" id="IPR042461">
    <property type="entry name" value="LapD_MoxY_peri_C"/>
</dbReference>
<evidence type="ECO:0000259" key="4">
    <source>
        <dbReference type="PROSITE" id="PS50887"/>
    </source>
</evidence>
<reference evidence="5" key="1">
    <citation type="submission" date="2011-10" db="EMBL/GenBank/DDBJ databases">
        <title>The Genome Sequence of Oxalobacter formigenes HOxBLS.</title>
        <authorList>
            <consortium name="The Broad Institute Genome Sequencing Platform"/>
            <person name="Earl A."/>
            <person name="Ward D."/>
            <person name="Feldgarden M."/>
            <person name="Gevers D."/>
            <person name="Allison M.J."/>
            <person name="Humphrey S."/>
            <person name="Young S.K."/>
            <person name="Zeng Q."/>
            <person name="Gargeya S."/>
            <person name="Fitzgerald M."/>
            <person name="Haas B."/>
            <person name="Abouelleil A."/>
            <person name="Alvarado L."/>
            <person name="Arachchi H.M."/>
            <person name="Berlin A."/>
            <person name="Brown A."/>
            <person name="Chapman S.B."/>
            <person name="Chen Z."/>
            <person name="Dunbar C."/>
            <person name="Freedman E."/>
            <person name="Gearin G."/>
            <person name="Goldberg J."/>
            <person name="Griggs A."/>
            <person name="Gujja S."/>
            <person name="Heiman D."/>
            <person name="Howarth C."/>
            <person name="Larson L."/>
            <person name="Lui A."/>
            <person name="MacDonald P.J.P."/>
            <person name="Montmayeur A."/>
            <person name="Murphy C."/>
            <person name="Neiman D."/>
            <person name="Pearson M."/>
            <person name="Priest M."/>
            <person name="Roberts A."/>
            <person name="Saif S."/>
            <person name="Shea T."/>
            <person name="Shenoy N."/>
            <person name="Sisk P."/>
            <person name="Stolte C."/>
            <person name="Sykes S."/>
            <person name="Wortman J."/>
            <person name="Nusbaum C."/>
            <person name="Birren B."/>
        </authorList>
    </citation>
    <scope>NUCLEOTIDE SEQUENCE [LARGE SCALE GENOMIC DNA]</scope>
    <source>
        <strain evidence="5">HOxBLS</strain>
    </source>
</reference>
<evidence type="ECO:0000256" key="1">
    <source>
        <dbReference type="SAM" id="Phobius"/>
    </source>
</evidence>
<dbReference type="Gene3D" id="3.30.70.270">
    <property type="match status" value="1"/>
</dbReference>
<dbReference type="CDD" id="cd01948">
    <property type="entry name" value="EAL"/>
    <property type="match status" value="1"/>
</dbReference>
<keyword evidence="6" id="KW-1185">Reference proteome</keyword>